<accession>A0A815RZ97</accession>
<feature type="non-terminal residue" evidence="8">
    <location>
        <position position="257"/>
    </location>
</feature>
<dbReference type="Pfam" id="PF00909">
    <property type="entry name" value="Ammonium_transp"/>
    <property type="match status" value="1"/>
</dbReference>
<dbReference type="InterPro" id="IPR029020">
    <property type="entry name" value="Ammonium/urea_transptr"/>
</dbReference>
<feature type="transmembrane region" description="Helical" evidence="6">
    <location>
        <begin position="37"/>
        <end position="55"/>
    </location>
</feature>
<proteinExistence type="inferred from homology"/>
<feature type="transmembrane region" description="Helical" evidence="6">
    <location>
        <begin position="67"/>
        <end position="89"/>
    </location>
</feature>
<name>A0A815RZ97_9BILA</name>
<comment type="similarity">
    <text evidence="2">Belongs to the ammonia transporter channel (TC 1.A.11.2) family.</text>
</comment>
<dbReference type="GO" id="GO:0008519">
    <property type="term" value="F:ammonium channel activity"/>
    <property type="evidence" value="ECO:0007669"/>
    <property type="project" value="InterPro"/>
</dbReference>
<keyword evidence="3 6" id="KW-0812">Transmembrane</keyword>
<comment type="subcellular location">
    <subcellularLocation>
        <location evidence="1">Membrane</location>
        <topology evidence="1">Multi-pass membrane protein</topology>
    </subcellularLocation>
</comment>
<dbReference type="InterPro" id="IPR024041">
    <property type="entry name" value="NH4_transpt_AmtB-like_dom"/>
</dbReference>
<evidence type="ECO:0000313" key="9">
    <source>
        <dbReference type="Proteomes" id="UP000663864"/>
    </source>
</evidence>
<evidence type="ECO:0000256" key="4">
    <source>
        <dbReference type="ARBA" id="ARBA00022989"/>
    </source>
</evidence>
<dbReference type="EMBL" id="CAJNOT010006067">
    <property type="protein sequence ID" value="CAF1481441.1"/>
    <property type="molecule type" value="Genomic_DNA"/>
</dbReference>
<evidence type="ECO:0000256" key="1">
    <source>
        <dbReference type="ARBA" id="ARBA00004141"/>
    </source>
</evidence>
<reference evidence="8" key="1">
    <citation type="submission" date="2021-02" db="EMBL/GenBank/DDBJ databases">
        <authorList>
            <person name="Nowell W R."/>
        </authorList>
    </citation>
    <scope>NUCLEOTIDE SEQUENCE</scope>
</reference>
<dbReference type="PANTHER" id="PTHR43029">
    <property type="entry name" value="AMMONIUM TRANSPORTER MEP2"/>
    <property type="match status" value="1"/>
</dbReference>
<evidence type="ECO:0000256" key="6">
    <source>
        <dbReference type="SAM" id="Phobius"/>
    </source>
</evidence>
<dbReference type="InterPro" id="IPR001905">
    <property type="entry name" value="Ammonium_transpt"/>
</dbReference>
<feature type="transmembrane region" description="Helical" evidence="6">
    <location>
        <begin position="109"/>
        <end position="134"/>
    </location>
</feature>
<protein>
    <recommendedName>
        <fullName evidence="7">Ammonium transporter AmtB-like domain-containing protein</fullName>
    </recommendedName>
</protein>
<sequence length="257" mass="28194">TWVVIDAIRGHVSISGACIGPIVGLVAVTPACGFVQPGWAVLIGFIATVVVYFLLLNKHHMHFDDTLDVALVHGCGGVLGAFMTGLFPQKSINPVNGNDGAFYGRPIQLWYQIAGILTAIGFAAACTAGILIILDWIMGIRLAEEDEVEGLDLTAHGENWEVTASQAIGDLVKTILEEQKHMEAAGQDTGTFELRYNPKNPKKMGFKIPLLKQKESHNTRVDMDPGNNDRLQQDFYQTHPNDDEINIESMDTHILRF</sequence>
<evidence type="ECO:0000256" key="5">
    <source>
        <dbReference type="ARBA" id="ARBA00023136"/>
    </source>
</evidence>
<dbReference type="AlphaFoldDB" id="A0A815RZ97"/>
<dbReference type="SUPFAM" id="SSF111352">
    <property type="entry name" value="Ammonium transporter"/>
    <property type="match status" value="1"/>
</dbReference>
<dbReference type="Proteomes" id="UP000663864">
    <property type="component" value="Unassembled WGS sequence"/>
</dbReference>
<feature type="domain" description="Ammonium transporter AmtB-like" evidence="7">
    <location>
        <begin position="1"/>
        <end position="159"/>
    </location>
</feature>
<evidence type="ECO:0000256" key="2">
    <source>
        <dbReference type="ARBA" id="ARBA00005887"/>
    </source>
</evidence>
<evidence type="ECO:0000256" key="3">
    <source>
        <dbReference type="ARBA" id="ARBA00022692"/>
    </source>
</evidence>
<gene>
    <name evidence="8" type="ORF">ZHD862_LOCUS36584</name>
</gene>
<feature type="transmembrane region" description="Helical" evidence="6">
    <location>
        <begin position="12"/>
        <end position="31"/>
    </location>
</feature>
<keyword evidence="5 6" id="KW-0472">Membrane</keyword>
<keyword evidence="4 6" id="KW-1133">Transmembrane helix</keyword>
<dbReference type="GO" id="GO:0005886">
    <property type="term" value="C:plasma membrane"/>
    <property type="evidence" value="ECO:0007669"/>
    <property type="project" value="TreeGrafter"/>
</dbReference>
<comment type="caution">
    <text evidence="8">The sequence shown here is derived from an EMBL/GenBank/DDBJ whole genome shotgun (WGS) entry which is preliminary data.</text>
</comment>
<dbReference type="PANTHER" id="PTHR43029:SF21">
    <property type="entry name" value="AMMONIUM TRANSPORTER 1"/>
    <property type="match status" value="1"/>
</dbReference>
<organism evidence="8 9">
    <name type="scientific">Rotaria sordida</name>
    <dbReference type="NCBI Taxonomy" id="392033"/>
    <lineage>
        <taxon>Eukaryota</taxon>
        <taxon>Metazoa</taxon>
        <taxon>Spiralia</taxon>
        <taxon>Gnathifera</taxon>
        <taxon>Rotifera</taxon>
        <taxon>Eurotatoria</taxon>
        <taxon>Bdelloidea</taxon>
        <taxon>Philodinida</taxon>
        <taxon>Philodinidae</taxon>
        <taxon>Rotaria</taxon>
    </lineage>
</organism>
<evidence type="ECO:0000313" key="8">
    <source>
        <dbReference type="EMBL" id="CAF1481441.1"/>
    </source>
</evidence>
<evidence type="ECO:0000259" key="7">
    <source>
        <dbReference type="Pfam" id="PF00909"/>
    </source>
</evidence>
<dbReference type="Gene3D" id="1.10.3430.10">
    <property type="entry name" value="Ammonium transporter AmtB like domains"/>
    <property type="match status" value="1"/>
</dbReference>